<protein>
    <recommendedName>
        <fullName evidence="3">Helix-turn-helix domain-containing protein</fullName>
    </recommendedName>
</protein>
<name>X0ZXX2_9ZZZZ</name>
<dbReference type="InterPro" id="IPR036388">
    <property type="entry name" value="WH-like_DNA-bd_sf"/>
</dbReference>
<comment type="caution">
    <text evidence="2">The sequence shown here is derived from an EMBL/GenBank/DDBJ whole genome shotgun (WGS) entry which is preliminary data.</text>
</comment>
<dbReference type="Gene3D" id="1.10.10.10">
    <property type="entry name" value="Winged helix-like DNA-binding domain superfamily/Winged helix DNA-binding domain"/>
    <property type="match status" value="1"/>
</dbReference>
<dbReference type="AlphaFoldDB" id="X0ZXX2"/>
<dbReference type="EMBL" id="BART01002008">
    <property type="protein sequence ID" value="GAG74394.1"/>
    <property type="molecule type" value="Genomic_DNA"/>
</dbReference>
<gene>
    <name evidence="2" type="ORF">S01H4_06489</name>
</gene>
<organism evidence="2">
    <name type="scientific">marine sediment metagenome</name>
    <dbReference type="NCBI Taxonomy" id="412755"/>
    <lineage>
        <taxon>unclassified sequences</taxon>
        <taxon>metagenomes</taxon>
        <taxon>ecological metagenomes</taxon>
    </lineage>
</organism>
<accession>X0ZXX2</accession>
<proteinExistence type="predicted"/>
<feature type="compositionally biased region" description="Acidic residues" evidence="1">
    <location>
        <begin position="252"/>
        <end position="263"/>
    </location>
</feature>
<evidence type="ECO:0000256" key="1">
    <source>
        <dbReference type="SAM" id="MobiDB-lite"/>
    </source>
</evidence>
<reference evidence="2" key="1">
    <citation type="journal article" date="2014" name="Front. Microbiol.">
        <title>High frequency of phylogenetically diverse reductive dehalogenase-homologous genes in deep subseafloor sedimentary metagenomes.</title>
        <authorList>
            <person name="Kawai M."/>
            <person name="Futagami T."/>
            <person name="Toyoda A."/>
            <person name="Takaki Y."/>
            <person name="Nishi S."/>
            <person name="Hori S."/>
            <person name="Arai W."/>
            <person name="Tsubouchi T."/>
            <person name="Morono Y."/>
            <person name="Uchiyama I."/>
            <person name="Ito T."/>
            <person name="Fujiyama A."/>
            <person name="Inagaki F."/>
            <person name="Takami H."/>
        </authorList>
    </citation>
    <scope>NUCLEOTIDE SEQUENCE</scope>
    <source>
        <strain evidence="2">Expedition CK06-06</strain>
    </source>
</reference>
<sequence length="317" mass="36972">MEKEKLNKQNKPDEEKKEGYIIVTNYFLKKWVKVLGVGPVVLYEELLTYCHKGKYIAWPTINSLCQQMGIAKTTLLRYQNTLIKFGLIKNITRGKSTTGHYRNNIYQITSLEELSRHPDPGKIIDFVGSKMKPDRYQKDTSIGSNMKLSLVSKRYPNNTNLNSTNVTTTNREKDVVVAVVDFKKLKEKGEEKMRVIRERMVELDFKEELIEKILKEYSTKKIDEKLDLLLIKRNIQSPAGWLSAALKNDYQDPEQERYDEEPAEQVPRPSTENKKILSREEALQQIQLAKDRLAAITPSYQIKRRWQKKKGEDICQN</sequence>
<evidence type="ECO:0008006" key="3">
    <source>
        <dbReference type="Google" id="ProtNLM"/>
    </source>
</evidence>
<feature type="region of interest" description="Disordered" evidence="1">
    <location>
        <begin position="252"/>
        <end position="275"/>
    </location>
</feature>
<evidence type="ECO:0000313" key="2">
    <source>
        <dbReference type="EMBL" id="GAG74394.1"/>
    </source>
</evidence>